<dbReference type="SMART" id="SM00346">
    <property type="entry name" value="HTH_ICLR"/>
    <property type="match status" value="1"/>
</dbReference>
<dbReference type="InterPro" id="IPR029016">
    <property type="entry name" value="GAF-like_dom_sf"/>
</dbReference>
<dbReference type="PANTHER" id="PTHR30136:SF7">
    <property type="entry name" value="HTH-TYPE TRANSCRIPTIONAL REGULATOR KDGR-RELATED"/>
    <property type="match status" value="1"/>
</dbReference>
<dbReference type="EMBL" id="CP007142">
    <property type="protein sequence ID" value="AJQ95143.1"/>
    <property type="molecule type" value="Genomic_DNA"/>
</dbReference>
<dbReference type="Proteomes" id="UP000032266">
    <property type="component" value="Chromosome"/>
</dbReference>
<feature type="domain" description="HTH iclR-type" evidence="4">
    <location>
        <begin position="1"/>
        <end position="58"/>
    </location>
</feature>
<dbReference type="Pfam" id="PF09339">
    <property type="entry name" value="HTH_IclR"/>
    <property type="match status" value="1"/>
</dbReference>
<dbReference type="PROSITE" id="PS51078">
    <property type="entry name" value="ICLR_ED"/>
    <property type="match status" value="1"/>
</dbReference>
<dbReference type="GO" id="GO:0003700">
    <property type="term" value="F:DNA-binding transcription factor activity"/>
    <property type="evidence" value="ECO:0007669"/>
    <property type="project" value="TreeGrafter"/>
</dbReference>
<keyword evidence="2" id="KW-0238">DNA-binding</keyword>
<evidence type="ECO:0000259" key="4">
    <source>
        <dbReference type="PROSITE" id="PS51077"/>
    </source>
</evidence>
<dbReference type="GO" id="GO:0003677">
    <property type="term" value="F:DNA binding"/>
    <property type="evidence" value="ECO:0007669"/>
    <property type="project" value="UniProtKB-KW"/>
</dbReference>
<dbReference type="SUPFAM" id="SSF55781">
    <property type="entry name" value="GAF domain-like"/>
    <property type="match status" value="1"/>
</dbReference>
<evidence type="ECO:0000313" key="6">
    <source>
        <dbReference type="EMBL" id="AJQ95143.1"/>
    </source>
</evidence>
<evidence type="ECO:0000256" key="1">
    <source>
        <dbReference type="ARBA" id="ARBA00023015"/>
    </source>
</evidence>
<dbReference type="NCBIfam" id="NF011671">
    <property type="entry name" value="PRK15090.1"/>
    <property type="match status" value="1"/>
</dbReference>
<sequence length="244" mass="27656">MKVFAILSALSESKSIGVTELSQQIMTSKSTVYRFLQTMKMLGYVSQEGESDKYSLTLKLFELSSKTLEHVDLIACAEPYMRHIGEQTKEALHLGVRDGDSIVYVFKVDSKYNLRMQSRIGGRNPLYSTAIGKVLLANLSEQSIREILTNTEFVPSTSHTHRTIDSLLAELEQVKQQGYGEDNEEQEEGLRCIAAPVHDRFGNVIAGMSISYPVLRHNDANEQKYVEMLKNSCREISEYMGFYY</sequence>
<dbReference type="SUPFAM" id="SSF46785">
    <property type="entry name" value="Winged helix' DNA-binding domain"/>
    <property type="match status" value="1"/>
</dbReference>
<gene>
    <name evidence="6" type="ORF">YC6258_03107</name>
</gene>
<dbReference type="STRING" id="1445510.YC6258_03107"/>
<evidence type="ECO:0000256" key="3">
    <source>
        <dbReference type="ARBA" id="ARBA00023163"/>
    </source>
</evidence>
<protein>
    <submittedName>
        <fullName evidence="6">Transcriptional regulator</fullName>
    </submittedName>
</protein>
<dbReference type="InterPro" id="IPR036388">
    <property type="entry name" value="WH-like_DNA-bd_sf"/>
</dbReference>
<dbReference type="InterPro" id="IPR036390">
    <property type="entry name" value="WH_DNA-bd_sf"/>
</dbReference>
<proteinExistence type="predicted"/>
<dbReference type="PATRIC" id="fig|1445510.3.peg.3074"/>
<dbReference type="PROSITE" id="PS51077">
    <property type="entry name" value="HTH_ICLR"/>
    <property type="match status" value="1"/>
</dbReference>
<dbReference type="PANTHER" id="PTHR30136">
    <property type="entry name" value="HELIX-TURN-HELIX TRANSCRIPTIONAL REGULATOR, ICLR FAMILY"/>
    <property type="match status" value="1"/>
</dbReference>
<feature type="domain" description="IclR-ED" evidence="5">
    <location>
        <begin position="59"/>
        <end position="242"/>
    </location>
</feature>
<dbReference type="AlphaFoldDB" id="A0A0C5VP22"/>
<reference evidence="6 7" key="1">
    <citation type="submission" date="2014-01" db="EMBL/GenBank/DDBJ databases">
        <title>Full genme sequencing of cellulolytic bacterium Gynuella sunshinyii YC6258T gen. nov., sp. nov.</title>
        <authorList>
            <person name="Khan H."/>
            <person name="Chung E.J."/>
            <person name="Chung Y.R."/>
        </authorList>
    </citation>
    <scope>NUCLEOTIDE SEQUENCE [LARGE SCALE GENOMIC DNA]</scope>
    <source>
        <strain evidence="6 7">YC6258</strain>
    </source>
</reference>
<keyword evidence="7" id="KW-1185">Reference proteome</keyword>
<organism evidence="6 7">
    <name type="scientific">Gynuella sunshinyii YC6258</name>
    <dbReference type="NCBI Taxonomy" id="1445510"/>
    <lineage>
        <taxon>Bacteria</taxon>
        <taxon>Pseudomonadati</taxon>
        <taxon>Pseudomonadota</taxon>
        <taxon>Gammaproteobacteria</taxon>
        <taxon>Oceanospirillales</taxon>
        <taxon>Saccharospirillaceae</taxon>
        <taxon>Gynuella</taxon>
    </lineage>
</organism>
<evidence type="ECO:0000259" key="5">
    <source>
        <dbReference type="PROSITE" id="PS51078"/>
    </source>
</evidence>
<dbReference type="KEGG" id="gsn:YC6258_03107"/>
<keyword evidence="1" id="KW-0805">Transcription regulation</keyword>
<dbReference type="InterPro" id="IPR050707">
    <property type="entry name" value="HTH_MetabolicPath_Reg"/>
</dbReference>
<dbReference type="InterPro" id="IPR014757">
    <property type="entry name" value="Tscrpt_reg_IclR_C"/>
</dbReference>
<dbReference type="Pfam" id="PF01614">
    <property type="entry name" value="IclR_C"/>
    <property type="match status" value="1"/>
</dbReference>
<dbReference type="Gene3D" id="3.30.450.40">
    <property type="match status" value="1"/>
</dbReference>
<keyword evidence="3" id="KW-0804">Transcription</keyword>
<evidence type="ECO:0000256" key="2">
    <source>
        <dbReference type="ARBA" id="ARBA00023125"/>
    </source>
</evidence>
<dbReference type="GO" id="GO:0045892">
    <property type="term" value="P:negative regulation of DNA-templated transcription"/>
    <property type="evidence" value="ECO:0007669"/>
    <property type="project" value="TreeGrafter"/>
</dbReference>
<dbReference type="InterPro" id="IPR005471">
    <property type="entry name" value="Tscrpt_reg_IclR_N"/>
</dbReference>
<evidence type="ECO:0000313" key="7">
    <source>
        <dbReference type="Proteomes" id="UP000032266"/>
    </source>
</evidence>
<accession>A0A0C5VP22</accession>
<name>A0A0C5VP22_9GAMM</name>
<dbReference type="Gene3D" id="1.10.10.10">
    <property type="entry name" value="Winged helix-like DNA-binding domain superfamily/Winged helix DNA-binding domain"/>
    <property type="match status" value="1"/>
</dbReference>
<dbReference type="HOGENOM" id="CLU_062618_6_0_6"/>